<dbReference type="Proteomes" id="UP001520654">
    <property type="component" value="Unassembled WGS sequence"/>
</dbReference>
<feature type="compositionally biased region" description="Basic and acidic residues" evidence="1">
    <location>
        <begin position="353"/>
        <end position="363"/>
    </location>
</feature>
<comment type="caution">
    <text evidence="2">The sequence shown here is derived from an EMBL/GenBank/DDBJ whole genome shotgun (WGS) entry which is preliminary data.</text>
</comment>
<evidence type="ECO:0000313" key="2">
    <source>
        <dbReference type="EMBL" id="MCC0096384.1"/>
    </source>
</evidence>
<feature type="compositionally biased region" description="Low complexity" evidence="1">
    <location>
        <begin position="182"/>
        <end position="220"/>
    </location>
</feature>
<proteinExistence type="predicted"/>
<keyword evidence="2" id="KW-0808">Transferase</keyword>
<feature type="compositionally biased region" description="Low complexity" evidence="1">
    <location>
        <begin position="421"/>
        <end position="434"/>
    </location>
</feature>
<organism evidence="2 3">
    <name type="scientific">Streptomyces flavotricini</name>
    <dbReference type="NCBI Taxonomy" id="66888"/>
    <lineage>
        <taxon>Bacteria</taxon>
        <taxon>Bacillati</taxon>
        <taxon>Actinomycetota</taxon>
        <taxon>Actinomycetes</taxon>
        <taxon>Kitasatosporales</taxon>
        <taxon>Streptomycetaceae</taxon>
        <taxon>Streptomyces</taxon>
    </lineage>
</organism>
<feature type="compositionally biased region" description="Basic residues" evidence="1">
    <location>
        <begin position="242"/>
        <end position="255"/>
    </location>
</feature>
<feature type="compositionally biased region" description="Low complexity" evidence="1">
    <location>
        <begin position="389"/>
        <end position="398"/>
    </location>
</feature>
<evidence type="ECO:0000256" key="1">
    <source>
        <dbReference type="SAM" id="MobiDB-lite"/>
    </source>
</evidence>
<dbReference type="InterPro" id="IPR003329">
    <property type="entry name" value="Cytidylyl_trans"/>
</dbReference>
<keyword evidence="2" id="KW-0548">Nucleotidyltransferase</keyword>
<sequence length="678" mass="72372">MGRTHRPPPRDAAAPHRVPAPRPGHPDRPPARRSGRPGGPALRGDLRTVPRGDRAREVRRRRPRPRRRGRTGRPARGPRTVARAGRPSRARHRVRGRRVREARRRAAAAPRGRPRPRQLPVRRGTLPRGLRGRRRGRRRRHADGTALPGRSGVREGRQPRAHRGLRRPALRPREPRRPRPPAGAGRPARPAAPGARGADQAAQPARGAHHAPGGAAVPAARRADPGRTARQLPPGVREHGRGPGRHRPAGHRLLHGRPGVPAPRDPDGGPHRPRHPRGARQPPLPRLGLPGLLGPARRGAPAAGRPAVAGRPGRHGGARLGRCVRRPGPLRRSPRPARRTAGPPGAPRRRPLLHADHRARVPARDPGPPPPRPRRHPTARRPPRERRGVPAAPQAPRAPARRRPRGVPARRPARGPDDPPDGGAVSPRASAAARPRVLAVIPARGGSKGVPGKNLAEVAGVPLVVRAVQACRGAATVTDVVVSTDADPIADAARTAGADAIRRPAAISGDTASSEAAVLHALDAFEELHSLTVDVVLLVQCTSPFLTSSDVESVAAAVATGAADSALTVAPFHGFLWREAAERDGRTGVGVNHDKAVRPRRQDRPQDLLETGAAYAMDAAGFRGARHRFFGRTLPVATDPARVLEIDDPHDLARARLLAPLFTSPGHPHAPNEGPQLP</sequence>
<dbReference type="PANTHER" id="PTHR21485">
    <property type="entry name" value="HAD SUPERFAMILY MEMBERS CMAS AND KDSC"/>
    <property type="match status" value="1"/>
</dbReference>
<dbReference type="EMBL" id="JAINUL010000001">
    <property type="protein sequence ID" value="MCC0096384.1"/>
    <property type="molecule type" value="Genomic_DNA"/>
</dbReference>
<feature type="compositionally biased region" description="Basic residues" evidence="1">
    <location>
        <begin position="372"/>
        <end position="384"/>
    </location>
</feature>
<dbReference type="CDD" id="cd02513">
    <property type="entry name" value="CMP-NeuAc_Synthase"/>
    <property type="match status" value="1"/>
</dbReference>
<dbReference type="Pfam" id="PF02348">
    <property type="entry name" value="CTP_transf_3"/>
    <property type="match status" value="1"/>
</dbReference>
<feature type="compositionally biased region" description="Basic residues" evidence="1">
    <location>
        <begin position="130"/>
        <end position="141"/>
    </location>
</feature>
<feature type="compositionally biased region" description="Basic residues" evidence="1">
    <location>
        <begin position="312"/>
        <end position="338"/>
    </location>
</feature>
<feature type="compositionally biased region" description="Low complexity" evidence="1">
    <location>
        <begin position="74"/>
        <end position="85"/>
    </location>
</feature>
<feature type="compositionally biased region" description="Basic residues" evidence="1">
    <location>
        <begin position="86"/>
        <end position="116"/>
    </location>
</feature>
<keyword evidence="3" id="KW-1185">Reference proteome</keyword>
<gene>
    <name evidence="2" type="ORF">K7B10_16635</name>
</gene>
<feature type="compositionally biased region" description="Basic residues" evidence="1">
    <location>
        <begin position="159"/>
        <end position="170"/>
    </location>
</feature>
<feature type="compositionally biased region" description="Low complexity" evidence="1">
    <location>
        <begin position="286"/>
        <end position="311"/>
    </location>
</feature>
<dbReference type="PANTHER" id="PTHR21485:SF3">
    <property type="entry name" value="N-ACYLNEURAMINATE CYTIDYLYLTRANSFERASE"/>
    <property type="match status" value="1"/>
</dbReference>
<feature type="compositionally biased region" description="Low complexity" evidence="1">
    <location>
        <begin position="118"/>
        <end position="129"/>
    </location>
</feature>
<feature type="region of interest" description="Disordered" evidence="1">
    <location>
        <begin position="1"/>
        <end position="434"/>
    </location>
</feature>
<evidence type="ECO:0000313" key="3">
    <source>
        <dbReference type="Proteomes" id="UP001520654"/>
    </source>
</evidence>
<feature type="compositionally biased region" description="Basic residues" evidence="1">
    <location>
        <begin position="57"/>
        <end position="73"/>
    </location>
</feature>
<name>A0ABS8E6N5_9ACTN</name>
<accession>A0ABS8E6N5</accession>
<dbReference type="SUPFAM" id="SSF53448">
    <property type="entry name" value="Nucleotide-diphospho-sugar transferases"/>
    <property type="match status" value="1"/>
</dbReference>
<dbReference type="Gene3D" id="3.90.550.10">
    <property type="entry name" value="Spore Coat Polysaccharide Biosynthesis Protein SpsA, Chain A"/>
    <property type="match status" value="1"/>
</dbReference>
<reference evidence="2 3" key="1">
    <citation type="submission" date="2021-08" db="EMBL/GenBank/DDBJ databases">
        <title>Genomic Architecture of Streptomyces flavotricini NGL1 and Streptomyces erythrochromogenes HMS4 With Differential Plant Beneficial attributes and laccase production capabilities.</title>
        <authorList>
            <person name="Salwan R."/>
            <person name="Kaur R."/>
            <person name="Sharma V."/>
        </authorList>
    </citation>
    <scope>NUCLEOTIDE SEQUENCE [LARGE SCALE GENOMIC DNA]</scope>
    <source>
        <strain evidence="2 3">NGL1</strain>
    </source>
</reference>
<feature type="compositionally biased region" description="Basic and acidic residues" evidence="1">
    <location>
        <begin position="44"/>
        <end position="56"/>
    </location>
</feature>
<dbReference type="GO" id="GO:0016779">
    <property type="term" value="F:nucleotidyltransferase activity"/>
    <property type="evidence" value="ECO:0007669"/>
    <property type="project" value="UniProtKB-KW"/>
</dbReference>
<dbReference type="InterPro" id="IPR050793">
    <property type="entry name" value="CMP-NeuNAc_synthase"/>
</dbReference>
<dbReference type="InterPro" id="IPR029044">
    <property type="entry name" value="Nucleotide-diphossugar_trans"/>
</dbReference>
<protein>
    <submittedName>
        <fullName evidence="2">Acylneuraminate cytidylyltransferase family protein</fullName>
    </submittedName>
</protein>